<protein>
    <recommendedName>
        <fullName evidence="5">Long-chain fatty acid--CoA ligase</fullName>
    </recommendedName>
</protein>
<dbReference type="AlphaFoldDB" id="A0A520KRF9"/>
<dbReference type="InterPro" id="IPR042099">
    <property type="entry name" value="ANL_N_sf"/>
</dbReference>
<proteinExistence type="predicted"/>
<dbReference type="Pfam" id="PF13193">
    <property type="entry name" value="AMP-binding_C"/>
    <property type="match status" value="1"/>
</dbReference>
<feature type="domain" description="AMP-dependent synthetase/ligase" evidence="1">
    <location>
        <begin position="41"/>
        <end position="420"/>
    </location>
</feature>
<dbReference type="PANTHER" id="PTHR43767">
    <property type="entry name" value="LONG-CHAIN-FATTY-ACID--COA LIGASE"/>
    <property type="match status" value="1"/>
</dbReference>
<dbReference type="InterPro" id="IPR050237">
    <property type="entry name" value="ATP-dep_AMP-bd_enzyme"/>
</dbReference>
<dbReference type="Gene3D" id="3.40.50.12780">
    <property type="entry name" value="N-terminal domain of ligase-like"/>
    <property type="match status" value="1"/>
</dbReference>
<feature type="domain" description="AMP-binding enzyme C-terminal" evidence="2">
    <location>
        <begin position="470"/>
        <end position="545"/>
    </location>
</feature>
<gene>
    <name evidence="3" type="ORF">EF806_05000</name>
</gene>
<dbReference type="Proteomes" id="UP000317158">
    <property type="component" value="Unassembled WGS sequence"/>
</dbReference>
<accession>A0A520KRF9</accession>
<evidence type="ECO:0000259" key="1">
    <source>
        <dbReference type="Pfam" id="PF00501"/>
    </source>
</evidence>
<dbReference type="PANTHER" id="PTHR43767:SF1">
    <property type="entry name" value="NONRIBOSOMAL PEPTIDE SYNTHASE PES1 (EUROFUNG)-RELATED"/>
    <property type="match status" value="1"/>
</dbReference>
<evidence type="ECO:0000313" key="3">
    <source>
        <dbReference type="EMBL" id="RZN64261.1"/>
    </source>
</evidence>
<dbReference type="InterPro" id="IPR000873">
    <property type="entry name" value="AMP-dep_synth/lig_dom"/>
</dbReference>
<dbReference type="InterPro" id="IPR025110">
    <property type="entry name" value="AMP-bd_C"/>
</dbReference>
<organism evidence="3 4">
    <name type="scientific">Methanoliparum thermophilum</name>
    <dbReference type="NCBI Taxonomy" id="2491083"/>
    <lineage>
        <taxon>Archaea</taxon>
        <taxon>Methanobacteriati</taxon>
        <taxon>Methanobacteriota</taxon>
        <taxon>Candidatus Methanoliparia</taxon>
        <taxon>Candidatus Methanoliparales</taxon>
        <taxon>Candidatus Methanoliparaceae</taxon>
        <taxon>Candidatus Methanoliparum</taxon>
    </lineage>
</organism>
<comment type="caution">
    <text evidence="3">The sequence shown here is derived from an EMBL/GenBank/DDBJ whole genome shotgun (WGS) entry which is preliminary data.</text>
</comment>
<dbReference type="Gene3D" id="3.30.300.30">
    <property type="match status" value="1"/>
</dbReference>
<dbReference type="InterPro" id="IPR020845">
    <property type="entry name" value="AMP-binding_CS"/>
</dbReference>
<dbReference type="InterPro" id="IPR045851">
    <property type="entry name" value="AMP-bd_C_sf"/>
</dbReference>
<dbReference type="SUPFAM" id="SSF56801">
    <property type="entry name" value="Acetyl-CoA synthetase-like"/>
    <property type="match status" value="1"/>
</dbReference>
<dbReference type="Pfam" id="PF00501">
    <property type="entry name" value="AMP-binding"/>
    <property type="match status" value="1"/>
</dbReference>
<dbReference type="PROSITE" id="PS00455">
    <property type="entry name" value="AMP_BINDING"/>
    <property type="match status" value="1"/>
</dbReference>
<reference evidence="3 4" key="1">
    <citation type="journal article" date="2019" name="Nat. Microbiol.">
        <title>Wide diversity of methane and short-chain alkane metabolisms in uncultured archaea.</title>
        <authorList>
            <person name="Borrel G."/>
            <person name="Adam P.S."/>
            <person name="McKay L.J."/>
            <person name="Chen L.X."/>
            <person name="Sierra-Garcia I.N."/>
            <person name="Sieber C.M."/>
            <person name="Letourneur Q."/>
            <person name="Ghozlane A."/>
            <person name="Andersen G.L."/>
            <person name="Li W.J."/>
            <person name="Hallam S.J."/>
            <person name="Muyzer G."/>
            <person name="de Oliveira V.M."/>
            <person name="Inskeep W.P."/>
            <person name="Banfield J.F."/>
            <person name="Gribaldo S."/>
        </authorList>
    </citation>
    <scope>NUCLEOTIDE SEQUENCE [LARGE SCALE GENOMIC DNA]</scope>
    <source>
        <strain evidence="3">NM1a</strain>
    </source>
</reference>
<evidence type="ECO:0000259" key="2">
    <source>
        <dbReference type="Pfam" id="PF13193"/>
    </source>
</evidence>
<dbReference type="GO" id="GO:0016878">
    <property type="term" value="F:acid-thiol ligase activity"/>
    <property type="evidence" value="ECO:0007669"/>
    <property type="project" value="UniProtKB-ARBA"/>
</dbReference>
<name>A0A520KRF9_METT2</name>
<sequence>MDKKEEGYYSSRPWIKAYEGVFKESLEPYPEIPVFEMLNNASKNYPDVIGCVYREREITYKDLKEHVDRFATALSDLGIKKGDRVAIILENIPQFIIADYGILRAGGVSVPCSPLHSIETLEHEIGSSGAKGVICYEKSLDLVKSLKDTSIEFVITTTPEDYTKNERELKESNDVYQFVDLVKRYDPNPPSININPKEDLALLQFTGGTTGLPKGVMLTHFNLVANVIQTMPWLLCSLADQFKGNAEILLALPFFHVYGHWALNVSIYMALTMLLVRDARDYEECLRLAKKYDPAMQIGVPTQFMKLLAKEELKGSKVLGVSGSAALHPKIAEKYEELTGAPVTEGYGLSETSPVTHYNIWSMCKYLGLESELSPKVGSIGVPVPDTDVKVVDLETGEEVPPGESGEMYIKGHQLMKGYWPTPGKGLTKDGWLPTGDVVRMDEDGYFYIVDRTKDMINVSGMKVYSKLIDDLLEKRQEVEVAATIGIPDPERPGSERVKIFIVPKKEFKGKITKEDVIKYCRENLEPYSVPKDVEFRDELPLTPTLKVWKKKLRDEEIEKMKEKGLLKDYE</sequence>
<evidence type="ECO:0000313" key="4">
    <source>
        <dbReference type="Proteomes" id="UP000317158"/>
    </source>
</evidence>
<evidence type="ECO:0008006" key="5">
    <source>
        <dbReference type="Google" id="ProtNLM"/>
    </source>
</evidence>
<dbReference type="EMBL" id="RXIF01000008">
    <property type="protein sequence ID" value="RZN64261.1"/>
    <property type="molecule type" value="Genomic_DNA"/>
</dbReference>